<keyword evidence="5" id="KW-0732">Signal</keyword>
<keyword evidence="3 5" id="KW-0560">Oxidoreductase</keyword>
<evidence type="ECO:0000256" key="1">
    <source>
        <dbReference type="ARBA" id="ARBA00022559"/>
    </source>
</evidence>
<accession>A0A218YYA4</accession>
<evidence type="ECO:0000256" key="2">
    <source>
        <dbReference type="ARBA" id="ARBA00022617"/>
    </source>
</evidence>
<evidence type="ECO:0000313" key="8">
    <source>
        <dbReference type="Proteomes" id="UP000242519"/>
    </source>
</evidence>
<dbReference type="GO" id="GO:0042744">
    <property type="term" value="P:hydrogen peroxide catabolic process"/>
    <property type="evidence" value="ECO:0007669"/>
    <property type="project" value="TreeGrafter"/>
</dbReference>
<organism evidence="7 8">
    <name type="scientific">Diplocarpon coronariae</name>
    <dbReference type="NCBI Taxonomy" id="2795749"/>
    <lineage>
        <taxon>Eukaryota</taxon>
        <taxon>Fungi</taxon>
        <taxon>Dikarya</taxon>
        <taxon>Ascomycota</taxon>
        <taxon>Pezizomycotina</taxon>
        <taxon>Leotiomycetes</taxon>
        <taxon>Helotiales</taxon>
        <taxon>Drepanopezizaceae</taxon>
        <taxon>Diplocarpon</taxon>
    </lineage>
</organism>
<dbReference type="Pfam" id="PF00141">
    <property type="entry name" value="peroxidase"/>
    <property type="match status" value="1"/>
</dbReference>
<evidence type="ECO:0000256" key="4">
    <source>
        <dbReference type="RuleBase" id="RU004241"/>
    </source>
</evidence>
<keyword evidence="2" id="KW-0349">Heme</keyword>
<keyword evidence="2" id="KW-0408">Iron</keyword>
<dbReference type="GO" id="GO:0046872">
    <property type="term" value="F:metal ion binding"/>
    <property type="evidence" value="ECO:0007669"/>
    <property type="project" value="UniProtKB-UniRule"/>
</dbReference>
<evidence type="ECO:0000259" key="6">
    <source>
        <dbReference type="PROSITE" id="PS50873"/>
    </source>
</evidence>
<feature type="domain" description="Plant heme peroxidase family profile" evidence="6">
    <location>
        <begin position="116"/>
        <end position="337"/>
    </location>
</feature>
<comment type="similarity">
    <text evidence="4">Belongs to the peroxidase family.</text>
</comment>
<dbReference type="SUPFAM" id="SSF48113">
    <property type="entry name" value="Heme-dependent peroxidases"/>
    <property type="match status" value="1"/>
</dbReference>
<dbReference type="InterPro" id="IPR010255">
    <property type="entry name" value="Haem_peroxidase_sf"/>
</dbReference>
<dbReference type="Proteomes" id="UP000242519">
    <property type="component" value="Unassembled WGS sequence"/>
</dbReference>
<proteinExistence type="inferred from homology"/>
<dbReference type="Gene3D" id="1.10.420.10">
    <property type="entry name" value="Peroxidase, domain 2"/>
    <property type="match status" value="1"/>
</dbReference>
<name>A0A218YYA4_9HELO</name>
<dbReference type="AlphaFoldDB" id="A0A218YYA4"/>
<feature type="signal peptide" evidence="5">
    <location>
        <begin position="1"/>
        <end position="22"/>
    </location>
</feature>
<comment type="caution">
    <text evidence="7">The sequence shown here is derived from an EMBL/GenBank/DDBJ whole genome shotgun (WGS) entry which is preliminary data.</text>
</comment>
<dbReference type="EC" id="1.11.1.-" evidence="5"/>
<dbReference type="EMBL" id="MZNU01000307">
    <property type="protein sequence ID" value="OWP00809.1"/>
    <property type="molecule type" value="Genomic_DNA"/>
</dbReference>
<dbReference type="PANTHER" id="PTHR31356">
    <property type="entry name" value="THYLAKOID LUMENAL 29 KDA PROTEIN, CHLOROPLASTIC-RELATED"/>
    <property type="match status" value="1"/>
</dbReference>
<gene>
    <name evidence="7" type="ORF">B2J93_6359</name>
</gene>
<keyword evidence="1 5" id="KW-0575">Peroxidase</keyword>
<feature type="chain" id="PRO_5011817796" description="Peroxidase" evidence="5">
    <location>
        <begin position="23"/>
        <end position="508"/>
    </location>
</feature>
<reference evidence="7 8" key="1">
    <citation type="submission" date="2017-04" db="EMBL/GenBank/DDBJ databases">
        <title>Draft genome sequence of Marssonina coronaria NL1: causal agent of apple blotch.</title>
        <authorList>
            <person name="Cheng Q."/>
        </authorList>
    </citation>
    <scope>NUCLEOTIDE SEQUENCE [LARGE SCALE GENOMIC DNA]</scope>
    <source>
        <strain evidence="7 8">NL1</strain>
    </source>
</reference>
<dbReference type="GO" id="GO:0020037">
    <property type="term" value="F:heme binding"/>
    <property type="evidence" value="ECO:0007669"/>
    <property type="project" value="UniProtKB-UniRule"/>
</dbReference>
<evidence type="ECO:0000256" key="5">
    <source>
        <dbReference type="RuleBase" id="RU363051"/>
    </source>
</evidence>
<sequence length="508" mass="53021">MAFNRSNLSRSFILAFASLVLADIPGIDRRDSIAELEHILVDNGGYNAAPFFAAVSPCSNYAGFAEGGPNQGEQTSAQWVRFAFHDFVTADVAAGTGGLDASLGFEAARKENMGLFVDDTMEFLADSVSAYLGTADHVALAVLLAVASCGAHPQAIPLRVGRIDATQAGPAGVPGPFDPLEPTLARFAKAGFAANETIALTACGHSLGRVHHSNFPEIVDASAVSATNLDGGVAFDSTPAAVDSNVMTEYLNGTNGQGGPLVTSSNIAARSDLRLYSSDNNATIKALSQTFAQTCSALFEKMLNTVPRSVSLSDPVTPQTWKVTNLIYDISDDGSVRIEGLFRYLKTGDVAAPDTVSYTTISSAPSTKHDSNGVVGTGTSLFGNTTYWSFEGAIASPGTTSLSFQGVEYPLNDEILLLSAQSNITGDVIRIKAASATSITGGLGSANAILYVPVAQEGSRAVRISQVTVPLTQFATAGNYTLYQGMARVENTDNVIAKVVLGDKESQT</sequence>
<keyword evidence="2" id="KW-0479">Metal-binding</keyword>
<dbReference type="GO" id="GO:0000302">
    <property type="term" value="P:response to reactive oxygen species"/>
    <property type="evidence" value="ECO:0007669"/>
    <property type="project" value="TreeGrafter"/>
</dbReference>
<evidence type="ECO:0000256" key="3">
    <source>
        <dbReference type="ARBA" id="ARBA00023002"/>
    </source>
</evidence>
<dbReference type="InterPro" id="IPR002016">
    <property type="entry name" value="Haem_peroxidase"/>
</dbReference>
<dbReference type="GO" id="GO:0034599">
    <property type="term" value="P:cellular response to oxidative stress"/>
    <property type="evidence" value="ECO:0007669"/>
    <property type="project" value="InterPro"/>
</dbReference>
<dbReference type="PROSITE" id="PS50873">
    <property type="entry name" value="PEROXIDASE_4"/>
    <property type="match status" value="1"/>
</dbReference>
<dbReference type="PANTHER" id="PTHR31356:SF53">
    <property type="entry name" value="HEME PEROXIDASE"/>
    <property type="match status" value="1"/>
</dbReference>
<dbReference type="InParanoid" id="A0A218YYA4"/>
<dbReference type="InterPro" id="IPR044831">
    <property type="entry name" value="Ccp1-like"/>
</dbReference>
<keyword evidence="8" id="KW-1185">Reference proteome</keyword>
<dbReference type="STRING" id="503106.A0A218YYA4"/>
<evidence type="ECO:0000313" key="7">
    <source>
        <dbReference type="EMBL" id="OWP00809.1"/>
    </source>
</evidence>
<dbReference type="GO" id="GO:0004601">
    <property type="term" value="F:peroxidase activity"/>
    <property type="evidence" value="ECO:0007669"/>
    <property type="project" value="UniProtKB-KW"/>
</dbReference>
<dbReference type="Gene3D" id="1.10.520.10">
    <property type="match status" value="1"/>
</dbReference>
<dbReference type="OrthoDB" id="3533800at2759"/>
<protein>
    <recommendedName>
        <fullName evidence="5">Peroxidase</fullName>
        <ecNumber evidence="5">1.11.1.-</ecNumber>
    </recommendedName>
</protein>